<comment type="caution">
    <text evidence="2">The sequence shown here is derived from an EMBL/GenBank/DDBJ whole genome shotgun (WGS) entry which is preliminary data.</text>
</comment>
<dbReference type="EMBL" id="JACXAE010000080">
    <property type="protein sequence ID" value="MBD2775470.1"/>
    <property type="molecule type" value="Genomic_DNA"/>
</dbReference>
<feature type="region of interest" description="Disordered" evidence="1">
    <location>
        <begin position="565"/>
        <end position="590"/>
    </location>
</feature>
<dbReference type="InterPro" id="IPR011050">
    <property type="entry name" value="Pectin_lyase_fold/virulence"/>
</dbReference>
<accession>A0A8J7CFV9</accession>
<dbReference type="Proteomes" id="UP000629098">
    <property type="component" value="Unassembled WGS sequence"/>
</dbReference>
<name>A0A8J7CFV9_9CYAN</name>
<sequence>MTNDAQVQASTSGQGDAGSLIIDARGNVSFDIGAAFSTVEQTGKGKGGDIRISAESLYVTNGAQLAASTLGQGNAGSVVIDARGNVSFDGISSNARSSSGAFSTVEQTGVGKGGDIRISTESLYVTNEAQLAASTLGQGNAGSVIIDARNNVSFDIGDAFSKVEQTGKGKGGDIRISAESLYVTNGAQLVAATVGQGDAGSVIIDARGNVSFDDTFSNGRYSSGAFSRVEQTGVGKGGNVRISAVTVSVTNGTVLDASTFGQGDAGDIEVNAKNSVSVSGTNSISGRSSALFTDTSSPTGKGGDIIVNTSALRVSDGAVLDARTANNRNGGNITLNVRQAEILKGGQVLSTSSSTGNAGKITVNATDRVRVNGSDRTFTERVEKFGRDVVAPIDPNSGFFVRSQSTGSAGDIEITSPKIYLDNSGRFIATSASGNGGNINLQVGDLLLLRRDSQISTSAGIDGAGGDGGNITINAPFIIAVPRENSDITANAFTGKGGRVDITTKGIFGLQSRNSPTPLSDITASSELGVAGIVQINTLDVDPTQGLVELPVNLVDATQQIATGCAPGGKQRRGSFTATGRGGVAPSPTEPLMSDAVLADWVRLPLETRALKTTRAKDIEARERSNTEANSVNPPTEIVEATGWVVDANGNIVLVASASTVNPHSPLFNPASCPIR</sequence>
<keyword evidence="3" id="KW-1185">Reference proteome</keyword>
<dbReference type="AlphaFoldDB" id="A0A8J7CFV9"/>
<dbReference type="InterPro" id="IPR012334">
    <property type="entry name" value="Pectin_lyas_fold"/>
</dbReference>
<evidence type="ECO:0000313" key="3">
    <source>
        <dbReference type="Proteomes" id="UP000629098"/>
    </source>
</evidence>
<proteinExistence type="predicted"/>
<reference evidence="2" key="1">
    <citation type="submission" date="2020-09" db="EMBL/GenBank/DDBJ databases">
        <title>Iningainema tapete sp. nov. (Scytonemataceae, Cyanobacteria) from greenhouses in central Florida (USA) produces two types of nodularin with biosynthetic potential for microcystin-LR and anabaenopeptins.</title>
        <authorList>
            <person name="Berthold D.E."/>
            <person name="Lefler F.W."/>
            <person name="Huang I.-S."/>
            <person name="Abdulla H."/>
            <person name="Zimba P.V."/>
            <person name="Laughinghouse H.D. IV."/>
        </authorList>
    </citation>
    <scope>NUCLEOTIDE SEQUENCE</scope>
    <source>
        <strain evidence="2">BLCCT55</strain>
    </source>
</reference>
<evidence type="ECO:0000313" key="2">
    <source>
        <dbReference type="EMBL" id="MBD2775470.1"/>
    </source>
</evidence>
<evidence type="ECO:0000256" key="1">
    <source>
        <dbReference type="SAM" id="MobiDB-lite"/>
    </source>
</evidence>
<gene>
    <name evidence="2" type="ORF">ICL16_26280</name>
</gene>
<dbReference type="Gene3D" id="2.160.20.10">
    <property type="entry name" value="Single-stranded right-handed beta-helix, Pectin lyase-like"/>
    <property type="match status" value="3"/>
</dbReference>
<protein>
    <submittedName>
        <fullName evidence="2">S-layer family protein</fullName>
    </submittedName>
</protein>
<dbReference type="SUPFAM" id="SSF51126">
    <property type="entry name" value="Pectin lyase-like"/>
    <property type="match status" value="3"/>
</dbReference>
<organism evidence="2 3">
    <name type="scientific">Iningainema tapete BLCC-T55</name>
    <dbReference type="NCBI Taxonomy" id="2748662"/>
    <lineage>
        <taxon>Bacteria</taxon>
        <taxon>Bacillati</taxon>
        <taxon>Cyanobacteriota</taxon>
        <taxon>Cyanophyceae</taxon>
        <taxon>Nostocales</taxon>
        <taxon>Scytonemataceae</taxon>
        <taxon>Iningainema tapete</taxon>
    </lineage>
</organism>